<dbReference type="EMBL" id="CP036434">
    <property type="protein sequence ID" value="QDV05362.1"/>
    <property type="molecule type" value="Genomic_DNA"/>
</dbReference>
<keyword evidence="1" id="KW-0732">Signal</keyword>
<protein>
    <recommendedName>
        <fullName evidence="4">DUF4382 domain-containing protein</fullName>
    </recommendedName>
</protein>
<sequence precursor="true">MKHRLPLLTVAAALMASASAQQPSIFVDFGSLSFGFGVPTTGYAAAAPIGGQWDIVDTDQFLGATSYTTPPLVDINGTQTAVTLTCDSLGLGLIDFESDEPFTTGDDQALIDDIFYVDGPSEIRLNNLPPGSYDVVTYAMAPDDPTGLTTVSVVGSADPLQSVGGDFSSGFVLGVTHAIHTVTVSAGQPLVIQCDFTVFSDSINGVQVLPAGTVAGLGMNYCGPAVVNSSGQSAAMQAVGSRVAADNDVTLTCVQMPQLAFGFFIVSPLQGFAANPGGSSGNLCVTGTVGRYVGPGQIQNSGVAGQITLVLDLASVPQPNGAVAVQPGQTWNWQTWFRDSSGGMPTSNFSDGLQIDFL</sequence>
<dbReference type="AlphaFoldDB" id="A0A518EMP7"/>
<accession>A0A518EMP7</accession>
<dbReference type="RefSeq" id="WP_145194775.1">
    <property type="nucleotide sequence ID" value="NZ_CP036434.1"/>
</dbReference>
<dbReference type="OrthoDB" id="303890at2"/>
<evidence type="ECO:0008006" key="4">
    <source>
        <dbReference type="Google" id="ProtNLM"/>
    </source>
</evidence>
<dbReference type="Proteomes" id="UP000320390">
    <property type="component" value="Chromosome"/>
</dbReference>
<evidence type="ECO:0000313" key="3">
    <source>
        <dbReference type="Proteomes" id="UP000320390"/>
    </source>
</evidence>
<reference evidence="2 3" key="1">
    <citation type="submission" date="2019-02" db="EMBL/GenBank/DDBJ databases">
        <title>Deep-cultivation of Planctomycetes and their phenomic and genomic characterization uncovers novel biology.</title>
        <authorList>
            <person name="Wiegand S."/>
            <person name="Jogler M."/>
            <person name="Boedeker C."/>
            <person name="Pinto D."/>
            <person name="Vollmers J."/>
            <person name="Rivas-Marin E."/>
            <person name="Kohn T."/>
            <person name="Peeters S.H."/>
            <person name="Heuer A."/>
            <person name="Rast P."/>
            <person name="Oberbeckmann S."/>
            <person name="Bunk B."/>
            <person name="Jeske O."/>
            <person name="Meyerdierks A."/>
            <person name="Storesund J.E."/>
            <person name="Kallscheuer N."/>
            <person name="Luecker S."/>
            <person name="Lage O.M."/>
            <person name="Pohl T."/>
            <person name="Merkel B.J."/>
            <person name="Hornburger P."/>
            <person name="Mueller R.-W."/>
            <person name="Bruemmer F."/>
            <person name="Labrenz M."/>
            <person name="Spormann A.M."/>
            <person name="Op den Camp H."/>
            <person name="Overmann J."/>
            <person name="Amann R."/>
            <person name="Jetten M.S.M."/>
            <person name="Mascher T."/>
            <person name="Medema M.H."/>
            <person name="Devos D.P."/>
            <person name="Kaster A.-K."/>
            <person name="Ovreas L."/>
            <person name="Rohde M."/>
            <person name="Galperin M.Y."/>
            <person name="Jogler C."/>
        </authorList>
    </citation>
    <scope>NUCLEOTIDE SEQUENCE [LARGE SCALE GENOMIC DNA]</scope>
    <source>
        <strain evidence="2 3">Poly30</strain>
    </source>
</reference>
<keyword evidence="3" id="KW-1185">Reference proteome</keyword>
<organism evidence="2 3">
    <name type="scientific">Saltatorellus ferox</name>
    <dbReference type="NCBI Taxonomy" id="2528018"/>
    <lineage>
        <taxon>Bacteria</taxon>
        <taxon>Pseudomonadati</taxon>
        <taxon>Planctomycetota</taxon>
        <taxon>Planctomycetia</taxon>
        <taxon>Planctomycetia incertae sedis</taxon>
        <taxon>Saltatorellus</taxon>
    </lineage>
</organism>
<evidence type="ECO:0000313" key="2">
    <source>
        <dbReference type="EMBL" id="QDV05362.1"/>
    </source>
</evidence>
<feature type="signal peptide" evidence="1">
    <location>
        <begin position="1"/>
        <end position="20"/>
    </location>
</feature>
<gene>
    <name evidence="2" type="ORF">Poly30_08590</name>
</gene>
<feature type="chain" id="PRO_5022165319" description="DUF4382 domain-containing protein" evidence="1">
    <location>
        <begin position="21"/>
        <end position="358"/>
    </location>
</feature>
<evidence type="ECO:0000256" key="1">
    <source>
        <dbReference type="SAM" id="SignalP"/>
    </source>
</evidence>
<name>A0A518EMP7_9BACT</name>
<proteinExistence type="predicted"/>